<dbReference type="EMBL" id="DXEX01000246">
    <property type="protein sequence ID" value="HIX60347.1"/>
    <property type="molecule type" value="Genomic_DNA"/>
</dbReference>
<reference evidence="1" key="1">
    <citation type="journal article" date="2021" name="PeerJ">
        <title>Extensive microbial diversity within the chicken gut microbiome revealed by metagenomics and culture.</title>
        <authorList>
            <person name="Gilroy R."/>
            <person name="Ravi A."/>
            <person name="Getino M."/>
            <person name="Pursley I."/>
            <person name="Horton D.L."/>
            <person name="Alikhan N.F."/>
            <person name="Baker D."/>
            <person name="Gharbi K."/>
            <person name="Hall N."/>
            <person name="Watson M."/>
            <person name="Adriaenssens E.M."/>
            <person name="Foster-Nyarko E."/>
            <person name="Jarju S."/>
            <person name="Secka A."/>
            <person name="Antonio M."/>
            <person name="Oren A."/>
            <person name="Chaudhuri R.R."/>
            <person name="La Ragione R."/>
            <person name="Hildebrand F."/>
            <person name="Pallen M.J."/>
        </authorList>
    </citation>
    <scope>NUCLEOTIDE SEQUENCE</scope>
    <source>
        <strain evidence="1">ChiSjej1B19-8411</strain>
    </source>
</reference>
<evidence type="ECO:0000313" key="2">
    <source>
        <dbReference type="Proteomes" id="UP000886817"/>
    </source>
</evidence>
<name>A0A9D1WLJ5_9FIRM</name>
<protein>
    <submittedName>
        <fullName evidence="1">DUF1284 domain-containing protein</fullName>
    </submittedName>
</protein>
<proteinExistence type="predicted"/>
<accession>A0A9D1WLJ5</accession>
<gene>
    <name evidence="1" type="ORF">IAA45_11625</name>
</gene>
<dbReference type="Pfam" id="PF06935">
    <property type="entry name" value="DUF1284"/>
    <property type="match status" value="1"/>
</dbReference>
<sequence>MHLRPHHILCIQKFTGCGYNNRFTAHMQSIVSELRRIPETPVTLMQGCDDLCKMCPNNRNGSCTSLEKVAALDNAVLIACNRFYGDNAPWARLAAKAREQIFETEKFTKICTHCQWFELCRNTEVPYE</sequence>
<comment type="caution">
    <text evidence="1">The sequence shown here is derived from an EMBL/GenBank/DDBJ whole genome shotgun (WGS) entry which is preliminary data.</text>
</comment>
<evidence type="ECO:0000313" key="1">
    <source>
        <dbReference type="EMBL" id="HIX60347.1"/>
    </source>
</evidence>
<dbReference type="InterPro" id="IPR009702">
    <property type="entry name" value="DUF1284"/>
</dbReference>
<organism evidence="1 2">
    <name type="scientific">Candidatus Blautia gallistercoris</name>
    <dbReference type="NCBI Taxonomy" id="2838490"/>
    <lineage>
        <taxon>Bacteria</taxon>
        <taxon>Bacillati</taxon>
        <taxon>Bacillota</taxon>
        <taxon>Clostridia</taxon>
        <taxon>Lachnospirales</taxon>
        <taxon>Lachnospiraceae</taxon>
        <taxon>Blautia</taxon>
    </lineage>
</organism>
<dbReference type="Proteomes" id="UP000886817">
    <property type="component" value="Unassembled WGS sequence"/>
</dbReference>
<reference evidence="1" key="2">
    <citation type="submission" date="2021-04" db="EMBL/GenBank/DDBJ databases">
        <authorList>
            <person name="Gilroy R."/>
        </authorList>
    </citation>
    <scope>NUCLEOTIDE SEQUENCE</scope>
    <source>
        <strain evidence="1">ChiSjej1B19-8411</strain>
    </source>
</reference>
<dbReference type="AlphaFoldDB" id="A0A9D1WLJ5"/>